<dbReference type="InterPro" id="IPR045851">
    <property type="entry name" value="AMP-bd_C_sf"/>
</dbReference>
<dbReference type="Proteomes" id="UP001214756">
    <property type="component" value="Chromosome"/>
</dbReference>
<protein>
    <submittedName>
        <fullName evidence="5">Class I adenylate-forming enzyme family protein</fullName>
    </submittedName>
</protein>
<comment type="similarity">
    <text evidence="1">Belongs to the ATP-dependent AMP-binding enzyme family.</text>
</comment>
<gene>
    <name evidence="5" type="ORF">PWF71_00495</name>
</gene>
<dbReference type="Gene3D" id="3.40.50.12780">
    <property type="entry name" value="N-terminal domain of ligase-like"/>
    <property type="match status" value="1"/>
</dbReference>
<dbReference type="AlphaFoldDB" id="A0AAJ5VBI6"/>
<evidence type="ECO:0000256" key="1">
    <source>
        <dbReference type="ARBA" id="ARBA00006432"/>
    </source>
</evidence>
<feature type="domain" description="AMP-binding enzyme C-terminal" evidence="4">
    <location>
        <begin position="410"/>
        <end position="482"/>
    </location>
</feature>
<dbReference type="GO" id="GO:0031956">
    <property type="term" value="F:medium-chain fatty acid-CoA ligase activity"/>
    <property type="evidence" value="ECO:0007669"/>
    <property type="project" value="TreeGrafter"/>
</dbReference>
<organism evidence="5 6">
    <name type="scientific">Microbacterium maritypicum</name>
    <name type="common">Microbacterium liquefaciens</name>
    <dbReference type="NCBI Taxonomy" id="33918"/>
    <lineage>
        <taxon>Bacteria</taxon>
        <taxon>Bacillati</taxon>
        <taxon>Actinomycetota</taxon>
        <taxon>Actinomycetes</taxon>
        <taxon>Micrococcales</taxon>
        <taxon>Microbacteriaceae</taxon>
        <taxon>Microbacterium</taxon>
    </lineage>
</organism>
<dbReference type="Gene3D" id="3.30.300.30">
    <property type="match status" value="1"/>
</dbReference>
<evidence type="ECO:0000256" key="2">
    <source>
        <dbReference type="ARBA" id="ARBA00022598"/>
    </source>
</evidence>
<evidence type="ECO:0000259" key="3">
    <source>
        <dbReference type="Pfam" id="PF00501"/>
    </source>
</evidence>
<dbReference type="InterPro" id="IPR000873">
    <property type="entry name" value="AMP-dep_synth/lig_dom"/>
</dbReference>
<sequence length="499" mass="52687">MLRRIAAEDPVRPAIVGRDAQMTYGELHTDSRRISAALAHALTDACATATSAAHPPLPPVVAICMSTAFDTARAVVAVEAGARILTVVDAHWPVALQMQLIVATGAAAVITDVPTIRAALNSAGWSGLVVGLDDLARTTSPASAHADTDADANAAADDAPFLMLTSSGTTGPPKAFLKTRRQYAANIDVSRDHLGARDRVATFAPGPMSYSLTLYTLFEVLATGGRMHVADRLDELWLSSRVHDEHIARLVAVPAAVTALTDAARRHPARYDGIDLIVTGGARFPASARTAVADALPHARTISYFGTGELGFIGDDRAGHDSIRLYPQVEARVRGDDGSDLAPGALGSLWVRSPSCSAAYLAGTTSTPLTDGDGWASVHDQGRLRGRDFTFVGREGDVVTTGGHTVALDEVERAFDGMPGLSAWCAIAERDDRLGLRIVLVTEGDAPPAAELRRWARERLAPAARPRRWHTVAELPRTAGGKIRRAAVADLVAVGRGRS</sequence>
<dbReference type="EMBL" id="CP118606">
    <property type="protein sequence ID" value="WEF21177.1"/>
    <property type="molecule type" value="Genomic_DNA"/>
</dbReference>
<proteinExistence type="inferred from homology"/>
<dbReference type="PROSITE" id="PS00455">
    <property type="entry name" value="AMP_BINDING"/>
    <property type="match status" value="1"/>
</dbReference>
<dbReference type="SUPFAM" id="SSF56801">
    <property type="entry name" value="Acetyl-CoA synthetase-like"/>
    <property type="match status" value="1"/>
</dbReference>
<dbReference type="RefSeq" id="WP_275093264.1">
    <property type="nucleotide sequence ID" value="NZ_CP118606.1"/>
</dbReference>
<feature type="domain" description="AMP-dependent synthetase/ligase" evidence="3">
    <location>
        <begin position="3"/>
        <end position="361"/>
    </location>
</feature>
<dbReference type="InterPro" id="IPR025110">
    <property type="entry name" value="AMP-bd_C"/>
</dbReference>
<dbReference type="CDD" id="cd04433">
    <property type="entry name" value="AFD_class_I"/>
    <property type="match status" value="1"/>
</dbReference>
<evidence type="ECO:0000313" key="5">
    <source>
        <dbReference type="EMBL" id="WEF21177.1"/>
    </source>
</evidence>
<dbReference type="InterPro" id="IPR020845">
    <property type="entry name" value="AMP-binding_CS"/>
</dbReference>
<name>A0AAJ5VBI6_MICMQ</name>
<evidence type="ECO:0000259" key="4">
    <source>
        <dbReference type="Pfam" id="PF13193"/>
    </source>
</evidence>
<accession>A0AAJ5VBI6</accession>
<dbReference type="GO" id="GO:0006631">
    <property type="term" value="P:fatty acid metabolic process"/>
    <property type="evidence" value="ECO:0007669"/>
    <property type="project" value="TreeGrafter"/>
</dbReference>
<dbReference type="InterPro" id="IPR042099">
    <property type="entry name" value="ANL_N_sf"/>
</dbReference>
<evidence type="ECO:0000313" key="6">
    <source>
        <dbReference type="Proteomes" id="UP001214756"/>
    </source>
</evidence>
<reference evidence="5" key="1">
    <citation type="submission" date="2023-02" db="EMBL/GenBank/DDBJ databases">
        <title>Genome sequence of Microbacterium liquefaciens B1075.</title>
        <authorList>
            <person name="Cao J."/>
            <person name="Li X."/>
        </authorList>
    </citation>
    <scope>NUCLEOTIDE SEQUENCE</scope>
    <source>
        <strain evidence="5">B1075</strain>
    </source>
</reference>
<dbReference type="PANTHER" id="PTHR43201:SF5">
    <property type="entry name" value="MEDIUM-CHAIN ACYL-COA LIGASE ACSF2, MITOCHONDRIAL"/>
    <property type="match status" value="1"/>
</dbReference>
<dbReference type="Pfam" id="PF00501">
    <property type="entry name" value="AMP-binding"/>
    <property type="match status" value="1"/>
</dbReference>
<keyword evidence="2" id="KW-0436">Ligase</keyword>
<dbReference type="Pfam" id="PF13193">
    <property type="entry name" value="AMP-binding_C"/>
    <property type="match status" value="1"/>
</dbReference>
<dbReference type="PANTHER" id="PTHR43201">
    <property type="entry name" value="ACYL-COA SYNTHETASE"/>
    <property type="match status" value="1"/>
</dbReference>